<keyword evidence="1" id="KW-0732">Signal</keyword>
<evidence type="ECO:0000313" key="2">
    <source>
        <dbReference type="EMBL" id="EGJ71284.1"/>
    </source>
</evidence>
<organism evidence="2 3">
    <name type="scientific">Bacteroides coprosuis DSM 18011</name>
    <dbReference type="NCBI Taxonomy" id="679937"/>
    <lineage>
        <taxon>Bacteria</taxon>
        <taxon>Pseudomonadati</taxon>
        <taxon>Bacteroidota</taxon>
        <taxon>Bacteroidia</taxon>
        <taxon>Bacteroidales</taxon>
        <taxon>Bacteroidaceae</taxon>
        <taxon>Bacteroides</taxon>
    </lineage>
</organism>
<name>F3ZTQ3_9BACE</name>
<dbReference type="eggNOG" id="ENOG502ZUAT">
    <property type="taxonomic scope" value="Bacteria"/>
</dbReference>
<protein>
    <recommendedName>
        <fullName evidence="4">DUF4943 domain-containing protein</fullName>
    </recommendedName>
</protein>
<dbReference type="EMBL" id="CM001167">
    <property type="protein sequence ID" value="EGJ71284.1"/>
    <property type="molecule type" value="Genomic_DNA"/>
</dbReference>
<evidence type="ECO:0000256" key="1">
    <source>
        <dbReference type="SAM" id="SignalP"/>
    </source>
</evidence>
<reference evidence="2 3" key="1">
    <citation type="journal article" date="2011" name="Stand. Genomic Sci.">
        <title>Non-contiguous finished genome sequence of Bacteroides coprosuis type strain (PC139).</title>
        <authorList>
            <person name="Land M."/>
            <person name="Held B."/>
            <person name="Gronow S."/>
            <person name="Abt B."/>
            <person name="Lucas S."/>
            <person name="Del Rio T.G."/>
            <person name="Nolan M."/>
            <person name="Tice H."/>
            <person name="Cheng J.F."/>
            <person name="Pitluck S."/>
            <person name="Liolios K."/>
            <person name="Pagani I."/>
            <person name="Ivanova N."/>
            <person name="Mavromatis K."/>
            <person name="Mikhailova N."/>
            <person name="Pati A."/>
            <person name="Tapia R."/>
            <person name="Han C."/>
            <person name="Goodwin L."/>
            <person name="Chen A."/>
            <person name="Palaniappan K."/>
            <person name="Hauser L."/>
            <person name="Brambilla E.M."/>
            <person name="Rohde M."/>
            <person name="Goker M."/>
            <person name="Detter J.C."/>
            <person name="Woyke T."/>
            <person name="Bristow J."/>
            <person name="Eisen J.A."/>
            <person name="Markowitz V."/>
            <person name="Hugenholtz P."/>
            <person name="Kyrpides N.C."/>
            <person name="Klenk H.P."/>
            <person name="Lapidus A."/>
        </authorList>
    </citation>
    <scope>NUCLEOTIDE SEQUENCE [LARGE SCALE GENOMIC DNA]</scope>
    <source>
        <strain evidence="2 3">DSM 18011</strain>
    </source>
</reference>
<feature type="chain" id="PRO_5003305528" description="DUF4943 domain-containing protein" evidence="1">
    <location>
        <begin position="22"/>
        <end position="176"/>
    </location>
</feature>
<dbReference type="PROSITE" id="PS51257">
    <property type="entry name" value="PROKAR_LIPOPROTEIN"/>
    <property type="match status" value="1"/>
</dbReference>
<proteinExistence type="predicted"/>
<gene>
    <name evidence="2" type="ORF">Bcop_1077</name>
</gene>
<evidence type="ECO:0000313" key="3">
    <source>
        <dbReference type="Proteomes" id="UP000018439"/>
    </source>
</evidence>
<feature type="signal peptide" evidence="1">
    <location>
        <begin position="1"/>
        <end position="21"/>
    </location>
</feature>
<dbReference type="STRING" id="679937.Bcop_1077"/>
<dbReference type="HOGENOM" id="CLU_1544604_0_0_10"/>
<accession>F3ZTQ3</accession>
<sequence>MSKLVRMVLFMVLLCTLGSCGSNNTLDFDNPDVDLFVKQLKAGTYQTQSPEGFVEVPNFKSEDIPKLLSYSTDLTLIQSFPLPPISPYVGGEIRLGECMLWIVESIRIGDYASLGCHLIRVNADNYEAQYFLTDEEVIDASVHYKRWWENRSYPKTRWSIDPCFDDPLCGTGYQWW</sequence>
<dbReference type="InterPro" id="IPR032546">
    <property type="entry name" value="DUF4943"/>
</dbReference>
<dbReference type="Proteomes" id="UP000018439">
    <property type="component" value="Chromosome"/>
</dbReference>
<dbReference type="AlphaFoldDB" id="F3ZTQ3"/>
<evidence type="ECO:0008006" key="4">
    <source>
        <dbReference type="Google" id="ProtNLM"/>
    </source>
</evidence>
<keyword evidence="3" id="KW-1185">Reference proteome</keyword>
<dbReference type="Pfam" id="PF16301">
    <property type="entry name" value="DUF4943"/>
    <property type="match status" value="1"/>
</dbReference>